<evidence type="ECO:0000313" key="1">
    <source>
        <dbReference type="EMBL" id="QHT19523.1"/>
    </source>
</evidence>
<reference evidence="1" key="1">
    <citation type="journal article" date="2020" name="Nature">
        <title>Giant virus diversity and host interactions through global metagenomics.</title>
        <authorList>
            <person name="Schulz F."/>
            <person name="Roux S."/>
            <person name="Paez-Espino D."/>
            <person name="Jungbluth S."/>
            <person name="Walsh D.A."/>
            <person name="Denef V.J."/>
            <person name="McMahon K.D."/>
            <person name="Konstantinidis K.T."/>
            <person name="Eloe-Fadrosh E.A."/>
            <person name="Kyrpides N.C."/>
            <person name="Woyke T."/>
        </authorList>
    </citation>
    <scope>NUCLEOTIDE SEQUENCE</scope>
    <source>
        <strain evidence="1">GVMAG-M-3300023174-57</strain>
    </source>
</reference>
<sequence>MDDGDDEIRTVSAVCSDNEGELVIIAEQEEEQVETMTNEIIENPCWGCRTQQPNQLAHMSPGGCLYTEDDELVEVQEFQGVPAVIEVTDAANDVISDAESV</sequence>
<dbReference type="EMBL" id="MN739667">
    <property type="protein sequence ID" value="QHT19523.1"/>
    <property type="molecule type" value="Genomic_DNA"/>
</dbReference>
<protein>
    <submittedName>
        <fullName evidence="1">Uncharacterized protein</fullName>
    </submittedName>
</protein>
<accession>A0A6C0DTH6</accession>
<organism evidence="1">
    <name type="scientific">viral metagenome</name>
    <dbReference type="NCBI Taxonomy" id="1070528"/>
    <lineage>
        <taxon>unclassified sequences</taxon>
        <taxon>metagenomes</taxon>
        <taxon>organismal metagenomes</taxon>
    </lineage>
</organism>
<name>A0A6C0DTH6_9ZZZZ</name>
<proteinExistence type="predicted"/>
<dbReference type="AlphaFoldDB" id="A0A6C0DTH6"/>